<keyword evidence="4" id="KW-1185">Reference proteome</keyword>
<gene>
    <name evidence="3" type="ORF">HKW67_13820</name>
</gene>
<feature type="transmembrane region" description="Helical" evidence="1">
    <location>
        <begin position="49"/>
        <end position="68"/>
    </location>
</feature>
<accession>A0A6M4IQS8</accession>
<reference evidence="3 4" key="1">
    <citation type="submission" date="2020-05" db="EMBL/GenBank/DDBJ databases">
        <title>Complete genome sequence of Gemmatimonas greenlandica TET16.</title>
        <authorList>
            <person name="Zeng Y."/>
        </authorList>
    </citation>
    <scope>NUCLEOTIDE SEQUENCE [LARGE SCALE GENOMIC DNA]</scope>
    <source>
        <strain evidence="3 4">TET16</strain>
    </source>
</reference>
<feature type="transmembrane region" description="Helical" evidence="1">
    <location>
        <begin position="325"/>
        <end position="346"/>
    </location>
</feature>
<proteinExistence type="predicted"/>
<dbReference type="PANTHER" id="PTHR31061:SF24">
    <property type="entry name" value="LD22376P"/>
    <property type="match status" value="1"/>
</dbReference>
<organism evidence="3 4">
    <name type="scientific">Gemmatimonas groenlandica</name>
    <dbReference type="NCBI Taxonomy" id="2732249"/>
    <lineage>
        <taxon>Bacteria</taxon>
        <taxon>Pseudomonadati</taxon>
        <taxon>Gemmatimonadota</taxon>
        <taxon>Gemmatimonadia</taxon>
        <taxon>Gemmatimonadales</taxon>
        <taxon>Gemmatimonadaceae</taxon>
        <taxon>Gemmatimonas</taxon>
    </lineage>
</organism>
<dbReference type="InterPro" id="IPR012429">
    <property type="entry name" value="HGSNAT_cat"/>
</dbReference>
<keyword evidence="1" id="KW-0812">Transmembrane</keyword>
<protein>
    <submittedName>
        <fullName evidence="3">DUF1624 domain-containing protein</fullName>
    </submittedName>
</protein>
<dbReference type="EMBL" id="CP053085">
    <property type="protein sequence ID" value="QJR36505.1"/>
    <property type="molecule type" value="Genomic_DNA"/>
</dbReference>
<feature type="transmembrane region" description="Helical" evidence="1">
    <location>
        <begin position="231"/>
        <end position="252"/>
    </location>
</feature>
<feature type="transmembrane region" description="Helical" evidence="1">
    <location>
        <begin position="294"/>
        <end position="313"/>
    </location>
</feature>
<dbReference type="AlphaFoldDB" id="A0A6M4IQS8"/>
<evidence type="ECO:0000256" key="1">
    <source>
        <dbReference type="SAM" id="Phobius"/>
    </source>
</evidence>
<feature type="transmembrane region" description="Helical" evidence="1">
    <location>
        <begin position="89"/>
        <end position="109"/>
    </location>
</feature>
<keyword evidence="1" id="KW-0472">Membrane</keyword>
<evidence type="ECO:0000259" key="2">
    <source>
        <dbReference type="Pfam" id="PF07786"/>
    </source>
</evidence>
<feature type="transmembrane region" description="Helical" evidence="1">
    <location>
        <begin position="129"/>
        <end position="150"/>
    </location>
</feature>
<name>A0A6M4IQS8_9BACT</name>
<feature type="transmembrane region" description="Helical" evidence="1">
    <location>
        <begin position="162"/>
        <end position="182"/>
    </location>
</feature>
<dbReference type="KEGG" id="ggr:HKW67_13820"/>
<dbReference type="Pfam" id="PF07786">
    <property type="entry name" value="HGSNAT_cat"/>
    <property type="match status" value="1"/>
</dbReference>
<feature type="transmembrane region" description="Helical" evidence="1">
    <location>
        <begin position="378"/>
        <end position="398"/>
    </location>
</feature>
<feature type="domain" description="Heparan-alpha-glucosaminide N-acetyltransferase catalytic" evidence="2">
    <location>
        <begin position="5"/>
        <end position="175"/>
    </location>
</feature>
<sequence length="408" mass="44018">MAADRVVAVDVFRGITVAAMLLVNNAGNPMAVFSPLRHSAWHGCTFTDLVFPFFLFVVGITTHITTHSTTHVASVPRATTRDAQPGRTILRRVAMLLGIGLLLNAWPFFEKSSVAGPEWLPTVLGHIVARAADLRVMGVLQRIAVTYGLAAFLSRRASTRTVLLLVVGILLSYWAALTLVPVPGEGAIGAQLLDEPGRTLAAWVDRIALDWTRFGLGWHLWDRAVPYEPEGLLSTLSATATVLIGVLAGRWLTSTRPLAERVRGLAGVSVGLIVVGLVWGQVLPINKPLWTGSYVVFTAGIAGVLLAGITALVQGREQARWLRPALAFGLNPMIAYAGSELVATIFRSSIKWKFDGHRVGTGLAVTRLLESVGVESRVASLVWALAFVALWYAILRALRTRGVAFRVT</sequence>
<evidence type="ECO:0000313" key="3">
    <source>
        <dbReference type="EMBL" id="QJR36505.1"/>
    </source>
</evidence>
<feature type="transmembrane region" description="Helical" evidence="1">
    <location>
        <begin position="264"/>
        <end position="282"/>
    </location>
</feature>
<dbReference type="RefSeq" id="WP_171225937.1">
    <property type="nucleotide sequence ID" value="NZ_CP053085.1"/>
</dbReference>
<dbReference type="Proteomes" id="UP000500938">
    <property type="component" value="Chromosome"/>
</dbReference>
<evidence type="ECO:0000313" key="4">
    <source>
        <dbReference type="Proteomes" id="UP000500938"/>
    </source>
</evidence>
<keyword evidence="1" id="KW-1133">Transmembrane helix</keyword>
<dbReference type="PANTHER" id="PTHR31061">
    <property type="entry name" value="LD22376P"/>
    <property type="match status" value="1"/>
</dbReference>